<accession>A0A5R9DSX6</accession>
<sequence length="121" mass="13380">MNAHETDLEARPTEREALAVIHHPAAAAGPDRTDHNLNDAVATVATEIGRTDNKASLFSELLGSRGGRWRSFIRTRRFGNQFGWLCVRALRSDRALAGRGFPRNPVESQRPEVVGSCSMLR</sequence>
<dbReference type="Proteomes" id="UP000305921">
    <property type="component" value="Unassembled WGS sequence"/>
</dbReference>
<organism evidence="1 2">
    <name type="scientific">Streptomyces marianii</name>
    <dbReference type="NCBI Taxonomy" id="1817406"/>
    <lineage>
        <taxon>Bacteria</taxon>
        <taxon>Bacillati</taxon>
        <taxon>Actinomycetota</taxon>
        <taxon>Actinomycetes</taxon>
        <taxon>Kitasatosporales</taxon>
        <taxon>Streptomycetaceae</taxon>
        <taxon>Streptomyces</taxon>
    </lineage>
</organism>
<proteinExistence type="predicted"/>
<dbReference type="EMBL" id="VAWE01000005">
    <property type="protein sequence ID" value="TLQ38739.1"/>
    <property type="molecule type" value="Genomic_DNA"/>
</dbReference>
<comment type="caution">
    <text evidence="1">The sequence shown here is derived from an EMBL/GenBank/DDBJ whole genome shotgun (WGS) entry which is preliminary data.</text>
</comment>
<gene>
    <name evidence="1" type="ORF">FEF34_40580</name>
</gene>
<dbReference type="OrthoDB" id="4257791at2"/>
<dbReference type="AlphaFoldDB" id="A0A5R9DSX6"/>
<evidence type="ECO:0000313" key="2">
    <source>
        <dbReference type="Proteomes" id="UP000305921"/>
    </source>
</evidence>
<protein>
    <submittedName>
        <fullName evidence="1">Uncharacterized protein</fullName>
    </submittedName>
</protein>
<name>A0A5R9DSX6_9ACTN</name>
<reference evidence="1 2" key="1">
    <citation type="submission" date="2019-05" db="EMBL/GenBank/DDBJ databases">
        <title>Streptomyces marianii sp. nov., a novel marine actinomycete from southern coast of India.</title>
        <authorList>
            <person name="Iniyan A.M."/>
            <person name="Wink J."/>
            <person name="Ramprasad E."/>
            <person name="Ramana C.V."/>
            <person name="Bunk B."/>
            <person name="Sproer C."/>
            <person name="Joseph F.-J.R.S."/>
            <person name="Vincent S.G.P."/>
        </authorList>
    </citation>
    <scope>NUCLEOTIDE SEQUENCE [LARGE SCALE GENOMIC DNA]</scope>
    <source>
        <strain evidence="1 2">ICN19</strain>
    </source>
</reference>
<dbReference type="RefSeq" id="WP_138058489.1">
    <property type="nucleotide sequence ID" value="NZ_VAWE01000005.1"/>
</dbReference>
<keyword evidence="2" id="KW-1185">Reference proteome</keyword>
<evidence type="ECO:0000313" key="1">
    <source>
        <dbReference type="EMBL" id="TLQ38739.1"/>
    </source>
</evidence>